<organism evidence="5 6">
    <name type="scientific">[Clostridium] methylpentosum DSM 5476</name>
    <dbReference type="NCBI Taxonomy" id="537013"/>
    <lineage>
        <taxon>Bacteria</taxon>
        <taxon>Bacillati</taxon>
        <taxon>Bacillota</taxon>
        <taxon>Clostridia</taxon>
        <taxon>Eubacteriales</taxon>
        <taxon>Oscillospiraceae</taxon>
        <taxon>Oscillospiraceae incertae sedis</taxon>
    </lineage>
</organism>
<reference evidence="5 6" key="2">
    <citation type="submission" date="2009-02" db="EMBL/GenBank/DDBJ databases">
        <title>Draft genome sequence of Clostridium methylpentosum (DSM 5476).</title>
        <authorList>
            <person name="Sudarsanam P."/>
            <person name="Ley R."/>
            <person name="Guruge J."/>
            <person name="Turnbaugh P.J."/>
            <person name="Mahowald M."/>
            <person name="Liep D."/>
            <person name="Gordon J."/>
        </authorList>
    </citation>
    <scope>NUCLEOTIDE SEQUENCE [LARGE SCALE GENOMIC DNA]</scope>
    <source>
        <strain evidence="5 6">DSM 5476</strain>
    </source>
</reference>
<dbReference type="HOGENOM" id="CLU_2286620_0_0_9"/>
<comment type="function">
    <text evidence="2">May play the central regulatory role in sporulation. It may be an element of the effector pathway responsible for the activation of sporulation genes in response to nutritional stress. Spo0A may act in concert with spo0H (a sigma factor) to control the expression of some genes that are critical to the sporulation process.</text>
</comment>
<dbReference type="InterPro" id="IPR011006">
    <property type="entry name" value="CheY-like_superfamily"/>
</dbReference>
<proteinExistence type="predicted"/>
<dbReference type="GO" id="GO:0000160">
    <property type="term" value="P:phosphorelay signal transduction system"/>
    <property type="evidence" value="ECO:0007669"/>
    <property type="project" value="InterPro"/>
</dbReference>
<reference evidence="5 6" key="1">
    <citation type="submission" date="2009-01" db="EMBL/GenBank/DDBJ databases">
        <authorList>
            <person name="Fulton L."/>
            <person name="Clifton S."/>
            <person name="Fulton B."/>
            <person name="Xu J."/>
            <person name="Minx P."/>
            <person name="Pepin K.H."/>
            <person name="Johnson M."/>
            <person name="Bhonagiri V."/>
            <person name="Nash W.E."/>
            <person name="Mardis E.R."/>
            <person name="Wilson R.K."/>
        </authorList>
    </citation>
    <scope>NUCLEOTIDE SEQUENCE [LARGE SCALE GENOMIC DNA]</scope>
    <source>
        <strain evidence="5 6">DSM 5476</strain>
    </source>
</reference>
<comment type="caution">
    <text evidence="3">Lacks conserved residue(s) required for the propagation of feature annotation.</text>
</comment>
<dbReference type="Proteomes" id="UP000003340">
    <property type="component" value="Unassembled WGS sequence"/>
</dbReference>
<dbReference type="AlphaFoldDB" id="C0EIC4"/>
<dbReference type="Gene3D" id="3.40.50.2300">
    <property type="match status" value="1"/>
</dbReference>
<gene>
    <name evidence="5" type="ORF">CLOSTMETH_03618</name>
</gene>
<evidence type="ECO:0000259" key="4">
    <source>
        <dbReference type="PROSITE" id="PS50110"/>
    </source>
</evidence>
<name>C0EIC4_9FIRM</name>
<dbReference type="EMBL" id="ACEC01000126">
    <property type="protein sequence ID" value="EEG28719.1"/>
    <property type="molecule type" value="Genomic_DNA"/>
</dbReference>
<sequence>MTIMVVDSDQTALQKAADVLTKRRAAITVVLQQSAVKAAEFAMCNAVDILFARIELPDMSGEELLEKVKRLQPITECHLLKDGEEIIVTPRGEVMVGAAQL</sequence>
<comment type="caution">
    <text evidence="5">The sequence shown here is derived from an EMBL/GenBank/DDBJ whole genome shotgun (WGS) entry which is preliminary data.</text>
</comment>
<dbReference type="PROSITE" id="PS50110">
    <property type="entry name" value="RESPONSE_REGULATORY"/>
    <property type="match status" value="1"/>
</dbReference>
<evidence type="ECO:0000256" key="3">
    <source>
        <dbReference type="PROSITE-ProRule" id="PRU00169"/>
    </source>
</evidence>
<feature type="domain" description="Response regulatory" evidence="4">
    <location>
        <begin position="2"/>
        <end position="101"/>
    </location>
</feature>
<evidence type="ECO:0000256" key="1">
    <source>
        <dbReference type="ARBA" id="ARBA00018672"/>
    </source>
</evidence>
<dbReference type="SUPFAM" id="SSF52172">
    <property type="entry name" value="CheY-like"/>
    <property type="match status" value="1"/>
</dbReference>
<evidence type="ECO:0000256" key="2">
    <source>
        <dbReference type="ARBA" id="ARBA00024867"/>
    </source>
</evidence>
<evidence type="ECO:0000313" key="5">
    <source>
        <dbReference type="EMBL" id="EEG28719.1"/>
    </source>
</evidence>
<accession>C0EIC4</accession>
<protein>
    <recommendedName>
        <fullName evidence="1">Stage 0 sporulation protein A homolog</fullName>
    </recommendedName>
</protein>
<evidence type="ECO:0000313" key="6">
    <source>
        <dbReference type="Proteomes" id="UP000003340"/>
    </source>
</evidence>
<keyword evidence="6" id="KW-1185">Reference proteome</keyword>
<dbReference type="InterPro" id="IPR001789">
    <property type="entry name" value="Sig_transdc_resp-reg_receiver"/>
</dbReference>